<dbReference type="Proteomes" id="UP000242287">
    <property type="component" value="Unassembled WGS sequence"/>
</dbReference>
<protein>
    <submittedName>
        <fullName evidence="3">Uncharacterized protein</fullName>
    </submittedName>
</protein>
<dbReference type="OrthoDB" id="5419315at2759"/>
<reference evidence="3 4" key="1">
    <citation type="submission" date="2014-02" db="EMBL/GenBank/DDBJ databases">
        <title>Transposable element dynamics among asymbiotic and ectomycorrhizal Amanita fungi.</title>
        <authorList>
            <consortium name="DOE Joint Genome Institute"/>
            <person name="Hess J."/>
            <person name="Skrede I."/>
            <person name="Wolfe B."/>
            <person name="LaButti K."/>
            <person name="Ohm R.A."/>
            <person name="Grigoriev I.V."/>
            <person name="Pringle A."/>
        </authorList>
    </citation>
    <scope>NUCLEOTIDE SEQUENCE [LARGE SCALE GENOMIC DNA]</scope>
    <source>
        <strain evidence="3 4">SKay4041</strain>
    </source>
</reference>
<dbReference type="PANTHER" id="PTHR37534">
    <property type="entry name" value="TRANSCRIPTIONAL ACTIVATOR PROTEIN UGA3"/>
    <property type="match status" value="1"/>
</dbReference>
<sequence length="521" mass="58174">MALSNSSQTSSYGYSTPEETYNHNNAIFPTMSDASTSYQQTSSHFNDRTAIVHELAPSYYSYSPITPSSASTTQSIDPFDYQFTPGGYIPDSDNFSLSFQVPNVTLPLQSSASIEHSVDEHVLYYFSQVQKAQPMFVGNGLADITYTLITQEPKGAVTNAVCALSSLHFVQMRISQGLEMQNPSREQTKATYFRDEAFFQISSSRQLHGRYTDSDAIAALHLVTFSQLSGGQYPWHDAFSILNDWLVQAALPSATNPRLIYENMSNVGQYAVKVILSLDIFTSFSASYPPKFLGLMKELLGKDVWSFRNKDSSHKIQMEAFAGLTNEILLGIAEINALSHWKLLEKNKGSLSYRELVRRGDSIEQLLRENFEPSISRDQVQEHTKVIESVIGAGEEAKRLVIDIFREGALLYLHTVVNGFNPGVPEIMSSVDTILRLFYSLQPSELDRLLVFPTCLAACMTDDSTHREYLKNRLQARSSVIGNLVQIGTVMELVWRRRDANGGAIDLRDAIKETGLALLLV</sequence>
<dbReference type="STRING" id="703135.A0A2A9NYI7"/>
<dbReference type="AlphaFoldDB" id="A0A2A9NYI7"/>
<dbReference type="InterPro" id="IPR021858">
    <property type="entry name" value="Fun_TF"/>
</dbReference>
<gene>
    <name evidence="3" type="ORF">AMATHDRAFT_55813</name>
</gene>
<name>A0A2A9NYI7_9AGAR</name>
<evidence type="ECO:0000313" key="3">
    <source>
        <dbReference type="EMBL" id="PFH52943.1"/>
    </source>
</evidence>
<proteinExistence type="predicted"/>
<evidence type="ECO:0000256" key="1">
    <source>
        <dbReference type="ARBA" id="ARBA00004123"/>
    </source>
</evidence>
<comment type="subcellular location">
    <subcellularLocation>
        <location evidence="1">Nucleus</location>
    </subcellularLocation>
</comment>
<accession>A0A2A9NYI7</accession>
<dbReference type="PANTHER" id="PTHR37534:SF20">
    <property type="entry name" value="PRO1A C6 ZINK-FINGER PROTEIN"/>
    <property type="match status" value="1"/>
</dbReference>
<dbReference type="GO" id="GO:0005634">
    <property type="term" value="C:nucleus"/>
    <property type="evidence" value="ECO:0007669"/>
    <property type="project" value="UniProtKB-SubCell"/>
</dbReference>
<organism evidence="3 4">
    <name type="scientific">Amanita thiersii Skay4041</name>
    <dbReference type="NCBI Taxonomy" id="703135"/>
    <lineage>
        <taxon>Eukaryota</taxon>
        <taxon>Fungi</taxon>
        <taxon>Dikarya</taxon>
        <taxon>Basidiomycota</taxon>
        <taxon>Agaricomycotina</taxon>
        <taxon>Agaricomycetes</taxon>
        <taxon>Agaricomycetidae</taxon>
        <taxon>Agaricales</taxon>
        <taxon>Pluteineae</taxon>
        <taxon>Amanitaceae</taxon>
        <taxon>Amanita</taxon>
    </lineage>
</organism>
<keyword evidence="4" id="KW-1185">Reference proteome</keyword>
<evidence type="ECO:0000313" key="4">
    <source>
        <dbReference type="Proteomes" id="UP000242287"/>
    </source>
</evidence>
<evidence type="ECO:0000256" key="2">
    <source>
        <dbReference type="ARBA" id="ARBA00023242"/>
    </source>
</evidence>
<keyword evidence="2" id="KW-0539">Nucleus</keyword>
<dbReference type="Pfam" id="PF11951">
    <property type="entry name" value="Fungal_trans_2"/>
    <property type="match status" value="1"/>
</dbReference>
<dbReference type="EMBL" id="KZ301976">
    <property type="protein sequence ID" value="PFH52943.1"/>
    <property type="molecule type" value="Genomic_DNA"/>
</dbReference>